<dbReference type="GO" id="GO:0003676">
    <property type="term" value="F:nucleic acid binding"/>
    <property type="evidence" value="ECO:0007669"/>
    <property type="project" value="InterPro"/>
</dbReference>
<name>A0A8R1E5N6_CAEJA</name>
<evidence type="ECO:0000313" key="1">
    <source>
        <dbReference type="EnsemblMetazoa" id="CJA22624.1"/>
    </source>
</evidence>
<organism evidence="1 2">
    <name type="scientific">Caenorhabditis japonica</name>
    <dbReference type="NCBI Taxonomy" id="281687"/>
    <lineage>
        <taxon>Eukaryota</taxon>
        <taxon>Metazoa</taxon>
        <taxon>Ecdysozoa</taxon>
        <taxon>Nematoda</taxon>
        <taxon>Chromadorea</taxon>
        <taxon>Rhabditida</taxon>
        <taxon>Rhabditina</taxon>
        <taxon>Rhabditomorpha</taxon>
        <taxon>Rhabditoidea</taxon>
        <taxon>Rhabditidae</taxon>
        <taxon>Peloderinae</taxon>
        <taxon>Caenorhabditis</taxon>
    </lineage>
</organism>
<keyword evidence="2" id="KW-1185">Reference proteome</keyword>
<proteinExistence type="predicted"/>
<dbReference type="AlphaFoldDB" id="A0A8R1E5N6"/>
<dbReference type="Proteomes" id="UP000005237">
    <property type="component" value="Unassembled WGS sequence"/>
</dbReference>
<dbReference type="InterPro" id="IPR036397">
    <property type="entry name" value="RNaseH_sf"/>
</dbReference>
<dbReference type="EnsemblMetazoa" id="CJA22624.1">
    <property type="protein sequence ID" value="CJA22624.1"/>
    <property type="gene ID" value="WBGene00178196"/>
</dbReference>
<protein>
    <submittedName>
        <fullName evidence="1">Uncharacterized protein</fullName>
    </submittedName>
</protein>
<sequence>MHCVCASGRAYSLPPHTPVRHVYRHGKQFNTIQNLKDATKDEWDAITEVELKTLVASMPNRVIEVIQKNGGETNYL</sequence>
<reference evidence="1" key="2">
    <citation type="submission" date="2022-06" db="UniProtKB">
        <authorList>
            <consortium name="EnsemblMetazoa"/>
        </authorList>
    </citation>
    <scope>IDENTIFICATION</scope>
    <source>
        <strain evidence="1">DF5081</strain>
    </source>
</reference>
<accession>A0A8R1E5N6</accession>
<evidence type="ECO:0000313" key="2">
    <source>
        <dbReference type="Proteomes" id="UP000005237"/>
    </source>
</evidence>
<dbReference type="Gene3D" id="3.30.420.10">
    <property type="entry name" value="Ribonuclease H-like superfamily/Ribonuclease H"/>
    <property type="match status" value="1"/>
</dbReference>
<reference evidence="2" key="1">
    <citation type="submission" date="2010-08" db="EMBL/GenBank/DDBJ databases">
        <authorList>
            <consortium name="Caenorhabditis japonica Sequencing Consortium"/>
            <person name="Wilson R.K."/>
        </authorList>
    </citation>
    <scope>NUCLEOTIDE SEQUENCE [LARGE SCALE GENOMIC DNA]</scope>
    <source>
        <strain evidence="2">DF5081</strain>
    </source>
</reference>